<dbReference type="EMBL" id="VZCR01000088">
    <property type="protein sequence ID" value="MQN32798.1"/>
    <property type="molecule type" value="Genomic_DNA"/>
</dbReference>
<evidence type="ECO:0000313" key="2">
    <source>
        <dbReference type="Proteomes" id="UP000420707"/>
    </source>
</evidence>
<name>A0AAW9TD42_9BACT</name>
<sequence length="199" mass="23116">MTSVNAIENQIKAYRNSNRIQSLDFELDEETNSVQDFVGYCFDLGQMAAAEYALAKFKFREQAFVKVDDLRNFLKLDSDSLKENDYIQKYIDVGLEFIKKDDKYRPKWTAAFIYFLNENSDIKTRVAEDKGTAVYNTEIMSLMWKEVHADGTEVGDSKAKESFVKAVQRYLRRDDGNPRKIKDEDLQIFANQLKNNGLL</sequence>
<dbReference type="RefSeq" id="WP_153086153.1">
    <property type="nucleotide sequence ID" value="NZ_VZAM01000060.1"/>
</dbReference>
<comment type="caution">
    <text evidence="1">The sequence shown here is derived from an EMBL/GenBank/DDBJ whole genome shotgun (WGS) entry which is preliminary data.</text>
</comment>
<evidence type="ECO:0000313" key="1">
    <source>
        <dbReference type="EMBL" id="MQN32798.1"/>
    </source>
</evidence>
<reference evidence="2" key="1">
    <citation type="submission" date="2019-09" db="EMBL/GenBank/DDBJ databases">
        <title>Distinct polysaccharide growth profiles of human intestinal Prevotella copri isolates.</title>
        <authorList>
            <person name="Fehlner-Peach H."/>
            <person name="Magnabosco C."/>
            <person name="Raghavan V."/>
            <person name="Scher J.U."/>
            <person name="Tett A."/>
            <person name="Cox L.M."/>
            <person name="Gottsegen C."/>
            <person name="Watters A."/>
            <person name="Wiltshire- Gordon J.D."/>
            <person name="Segata N."/>
            <person name="Bonneau R."/>
            <person name="Littman D.R."/>
        </authorList>
    </citation>
    <scope>NUCLEOTIDE SEQUENCE [LARGE SCALE GENOMIC DNA]</scope>
    <source>
        <strain evidence="2">iAP146</strain>
    </source>
</reference>
<dbReference type="Proteomes" id="UP000420707">
    <property type="component" value="Unassembled WGS sequence"/>
</dbReference>
<protein>
    <submittedName>
        <fullName evidence="1">Uncharacterized protein</fullName>
    </submittedName>
</protein>
<proteinExistence type="predicted"/>
<organism evidence="1 2">
    <name type="scientific">Segatella copri</name>
    <dbReference type="NCBI Taxonomy" id="165179"/>
    <lineage>
        <taxon>Bacteria</taxon>
        <taxon>Pseudomonadati</taxon>
        <taxon>Bacteroidota</taxon>
        <taxon>Bacteroidia</taxon>
        <taxon>Bacteroidales</taxon>
        <taxon>Prevotellaceae</taxon>
        <taxon>Segatella</taxon>
    </lineage>
</organism>
<accession>A0AAW9TD42</accession>
<dbReference type="AlphaFoldDB" id="A0AAW9TD42"/>
<gene>
    <name evidence="1" type="ORF">F7D90_12805</name>
</gene>